<evidence type="ECO:0000313" key="2">
    <source>
        <dbReference type="Proteomes" id="UP001066276"/>
    </source>
</evidence>
<gene>
    <name evidence="1" type="ORF">NDU88_004998</name>
</gene>
<dbReference type="AlphaFoldDB" id="A0AAV7W972"/>
<reference evidence="1" key="1">
    <citation type="journal article" date="2022" name="bioRxiv">
        <title>Sequencing and chromosome-scale assembly of the giantPleurodeles waltlgenome.</title>
        <authorList>
            <person name="Brown T."/>
            <person name="Elewa A."/>
            <person name="Iarovenko S."/>
            <person name="Subramanian E."/>
            <person name="Araus A.J."/>
            <person name="Petzold A."/>
            <person name="Susuki M."/>
            <person name="Suzuki K.-i.T."/>
            <person name="Hayashi T."/>
            <person name="Toyoda A."/>
            <person name="Oliveira C."/>
            <person name="Osipova E."/>
            <person name="Leigh N.D."/>
            <person name="Simon A."/>
            <person name="Yun M.H."/>
        </authorList>
    </citation>
    <scope>NUCLEOTIDE SEQUENCE</scope>
    <source>
        <strain evidence="1">20211129_DDA</strain>
        <tissue evidence="1">Liver</tissue>
    </source>
</reference>
<evidence type="ECO:0000313" key="1">
    <source>
        <dbReference type="EMBL" id="KAJ1209624.1"/>
    </source>
</evidence>
<sequence length="169" mass="18274">MGISTVGINVYVQSAQETESFTGIAEGLMEPKRALHSLFSVNMRSVILFSCISHTCGVPETCDPRCEAAEHHTNIQLRCRLTEPHKGPPALALWQAAGTAVLVNRIGVLFWCAAGRQRVDALSHILDKARDTIHSTRPPCLSQLFGPPTAALISAQLARRLLGTSVMCS</sequence>
<keyword evidence="2" id="KW-1185">Reference proteome</keyword>
<protein>
    <submittedName>
        <fullName evidence="1">Uncharacterized protein</fullName>
    </submittedName>
</protein>
<organism evidence="1 2">
    <name type="scientific">Pleurodeles waltl</name>
    <name type="common">Iberian ribbed newt</name>
    <dbReference type="NCBI Taxonomy" id="8319"/>
    <lineage>
        <taxon>Eukaryota</taxon>
        <taxon>Metazoa</taxon>
        <taxon>Chordata</taxon>
        <taxon>Craniata</taxon>
        <taxon>Vertebrata</taxon>
        <taxon>Euteleostomi</taxon>
        <taxon>Amphibia</taxon>
        <taxon>Batrachia</taxon>
        <taxon>Caudata</taxon>
        <taxon>Salamandroidea</taxon>
        <taxon>Salamandridae</taxon>
        <taxon>Pleurodelinae</taxon>
        <taxon>Pleurodeles</taxon>
    </lineage>
</organism>
<comment type="caution">
    <text evidence="1">The sequence shown here is derived from an EMBL/GenBank/DDBJ whole genome shotgun (WGS) entry which is preliminary data.</text>
</comment>
<dbReference type="Proteomes" id="UP001066276">
    <property type="component" value="Chromosome 1_2"/>
</dbReference>
<proteinExistence type="predicted"/>
<name>A0AAV7W972_PLEWA</name>
<dbReference type="EMBL" id="JANPWB010000002">
    <property type="protein sequence ID" value="KAJ1209624.1"/>
    <property type="molecule type" value="Genomic_DNA"/>
</dbReference>
<accession>A0AAV7W972</accession>